<evidence type="ECO:0000313" key="1">
    <source>
        <dbReference type="EMBL" id="KAJ3054975.1"/>
    </source>
</evidence>
<dbReference type="EMBL" id="JADGJD010000102">
    <property type="protein sequence ID" value="KAJ3054975.1"/>
    <property type="molecule type" value="Genomic_DNA"/>
</dbReference>
<dbReference type="InterPro" id="IPR018810">
    <property type="entry name" value="UPF0662"/>
</dbReference>
<organism evidence="1 2">
    <name type="scientific">Rhizophlyctis rosea</name>
    <dbReference type="NCBI Taxonomy" id="64517"/>
    <lineage>
        <taxon>Eukaryota</taxon>
        <taxon>Fungi</taxon>
        <taxon>Fungi incertae sedis</taxon>
        <taxon>Chytridiomycota</taxon>
        <taxon>Chytridiomycota incertae sedis</taxon>
        <taxon>Chytridiomycetes</taxon>
        <taxon>Rhizophlyctidales</taxon>
        <taxon>Rhizophlyctidaceae</taxon>
        <taxon>Rhizophlyctis</taxon>
    </lineage>
</organism>
<name>A0AAD5X736_9FUNG</name>
<accession>A0AAD5X736</accession>
<protein>
    <submittedName>
        <fullName evidence="1">Uncharacterized protein</fullName>
    </submittedName>
</protein>
<dbReference type="AlphaFoldDB" id="A0AAD5X736"/>
<sequence>MGRVDEVNQQLQQIITDLNQVKSKSNYNENDVLPLQKKLHAIDKKWNEGAIKEDDGSVSPGQAGLSDLINEAHELVEGLLDGLPEGADE</sequence>
<dbReference type="Pfam" id="PF10303">
    <property type="entry name" value="DUF2408"/>
    <property type="match status" value="1"/>
</dbReference>
<proteinExistence type="predicted"/>
<keyword evidence="2" id="KW-1185">Reference proteome</keyword>
<dbReference type="Proteomes" id="UP001212841">
    <property type="component" value="Unassembled WGS sequence"/>
</dbReference>
<comment type="caution">
    <text evidence="1">The sequence shown here is derived from an EMBL/GenBank/DDBJ whole genome shotgun (WGS) entry which is preliminary data.</text>
</comment>
<reference evidence="1" key="1">
    <citation type="submission" date="2020-05" db="EMBL/GenBank/DDBJ databases">
        <title>Phylogenomic resolution of chytrid fungi.</title>
        <authorList>
            <person name="Stajich J.E."/>
            <person name="Amses K."/>
            <person name="Simmons R."/>
            <person name="Seto K."/>
            <person name="Myers J."/>
            <person name="Bonds A."/>
            <person name="Quandt C.A."/>
            <person name="Barry K."/>
            <person name="Liu P."/>
            <person name="Grigoriev I."/>
            <person name="Longcore J.E."/>
            <person name="James T.Y."/>
        </authorList>
    </citation>
    <scope>NUCLEOTIDE SEQUENCE</scope>
    <source>
        <strain evidence="1">JEL0318</strain>
    </source>
</reference>
<gene>
    <name evidence="1" type="ORF">HK097_000200</name>
</gene>
<evidence type="ECO:0000313" key="2">
    <source>
        <dbReference type="Proteomes" id="UP001212841"/>
    </source>
</evidence>